<sequence>MKDQIVKNKSGIKKVLKMVRSSAAWSHIFLNGNLLKMMAVLKAAKNTDSIKYSIY</sequence>
<comment type="caution">
    <text evidence="1">The sequence shown here is derived from an EMBL/GenBank/DDBJ whole genome shotgun (WGS) entry which is preliminary data.</text>
</comment>
<dbReference type="STRING" id="1423777.FD46_GL000521"/>
<evidence type="ECO:0000313" key="1">
    <source>
        <dbReference type="EMBL" id="KRL05768.1"/>
    </source>
</evidence>
<dbReference type="RefSeq" id="WP_235805527.1">
    <property type="nucleotide sequence ID" value="NZ_AZEH01000020.1"/>
</dbReference>
<accession>A0A0R1MP84</accession>
<dbReference type="AlphaFoldDB" id="A0A0R1MP84"/>
<dbReference type="EMBL" id="AZEH01000020">
    <property type="protein sequence ID" value="KRL05768.1"/>
    <property type="molecule type" value="Genomic_DNA"/>
</dbReference>
<dbReference type="Proteomes" id="UP000051686">
    <property type="component" value="Unassembled WGS sequence"/>
</dbReference>
<name>A0A0R1MP84_9LACO</name>
<protein>
    <submittedName>
        <fullName evidence="1">Uncharacterized protein</fullName>
    </submittedName>
</protein>
<evidence type="ECO:0000313" key="2">
    <source>
        <dbReference type="Proteomes" id="UP000051686"/>
    </source>
</evidence>
<gene>
    <name evidence="1" type="ORF">FD46_GL000521</name>
</gene>
<proteinExistence type="predicted"/>
<organism evidence="1 2">
    <name type="scientific">Liquorilactobacillus oeni DSM 19972</name>
    <dbReference type="NCBI Taxonomy" id="1423777"/>
    <lineage>
        <taxon>Bacteria</taxon>
        <taxon>Bacillati</taxon>
        <taxon>Bacillota</taxon>
        <taxon>Bacilli</taxon>
        <taxon>Lactobacillales</taxon>
        <taxon>Lactobacillaceae</taxon>
        <taxon>Liquorilactobacillus</taxon>
    </lineage>
</organism>
<reference evidence="1 2" key="1">
    <citation type="journal article" date="2015" name="Genome Announc.">
        <title>Expanding the biotechnology potential of lactobacilli through comparative genomics of 213 strains and associated genera.</title>
        <authorList>
            <person name="Sun Z."/>
            <person name="Harris H.M."/>
            <person name="McCann A."/>
            <person name="Guo C."/>
            <person name="Argimon S."/>
            <person name="Zhang W."/>
            <person name="Yang X."/>
            <person name="Jeffery I.B."/>
            <person name="Cooney J.C."/>
            <person name="Kagawa T.F."/>
            <person name="Liu W."/>
            <person name="Song Y."/>
            <person name="Salvetti E."/>
            <person name="Wrobel A."/>
            <person name="Rasinkangas P."/>
            <person name="Parkhill J."/>
            <person name="Rea M.C."/>
            <person name="O'Sullivan O."/>
            <person name="Ritari J."/>
            <person name="Douillard F.P."/>
            <person name="Paul Ross R."/>
            <person name="Yang R."/>
            <person name="Briner A.E."/>
            <person name="Felis G.E."/>
            <person name="de Vos W.M."/>
            <person name="Barrangou R."/>
            <person name="Klaenhammer T.R."/>
            <person name="Caufield P.W."/>
            <person name="Cui Y."/>
            <person name="Zhang H."/>
            <person name="O'Toole P.W."/>
        </authorList>
    </citation>
    <scope>NUCLEOTIDE SEQUENCE [LARGE SCALE GENOMIC DNA]</scope>
    <source>
        <strain evidence="1 2">DSM 19972</strain>
    </source>
</reference>
<keyword evidence="2" id="KW-1185">Reference proteome</keyword>